<dbReference type="Gene3D" id="3.40.630.30">
    <property type="match status" value="1"/>
</dbReference>
<sequence>MSIEVRPVKDGDFFAWLDVYAKYAEFYDTQLTDQKALVLWSWLTDDDHEEDGYVAVDGDRIVGLAHVREFARPLEGDRGLFLDDLFVVEEERGKGVGGALIQTARSLAEERGLGVVQWITAQDNTDAQKLYDQVASRTSWVTYEIDLAAARAQAGNA</sequence>
<keyword evidence="5" id="KW-1185">Reference proteome</keyword>
<dbReference type="Proteomes" id="UP000589620">
    <property type="component" value="Unassembled WGS sequence"/>
</dbReference>
<dbReference type="RefSeq" id="WP_231947148.1">
    <property type="nucleotide sequence ID" value="NZ_BAAAPX010000001.1"/>
</dbReference>
<dbReference type="AlphaFoldDB" id="A0A852SWS0"/>
<evidence type="ECO:0000256" key="1">
    <source>
        <dbReference type="ARBA" id="ARBA00022679"/>
    </source>
</evidence>
<evidence type="ECO:0000313" key="4">
    <source>
        <dbReference type="EMBL" id="NYD73327.1"/>
    </source>
</evidence>
<dbReference type="InterPro" id="IPR016181">
    <property type="entry name" value="Acyl_CoA_acyltransferase"/>
</dbReference>
<dbReference type="SUPFAM" id="SSF55729">
    <property type="entry name" value="Acyl-CoA N-acyltransferases (Nat)"/>
    <property type="match status" value="1"/>
</dbReference>
<reference evidence="4 5" key="1">
    <citation type="submission" date="2020-07" db="EMBL/GenBank/DDBJ databases">
        <title>Sequencing the genomes of 1000 actinobacteria strains.</title>
        <authorList>
            <person name="Klenk H.-P."/>
        </authorList>
    </citation>
    <scope>NUCLEOTIDE SEQUENCE [LARGE SCALE GENOMIC DNA]</scope>
    <source>
        <strain evidence="4 5">DSM 23871</strain>
    </source>
</reference>
<organism evidence="4 5">
    <name type="scientific">Leifsonia soli</name>
    <dbReference type="NCBI Taxonomy" id="582665"/>
    <lineage>
        <taxon>Bacteria</taxon>
        <taxon>Bacillati</taxon>
        <taxon>Actinomycetota</taxon>
        <taxon>Actinomycetes</taxon>
        <taxon>Micrococcales</taxon>
        <taxon>Microbacteriaceae</taxon>
        <taxon>Leifsonia</taxon>
    </lineage>
</organism>
<dbReference type="InterPro" id="IPR050832">
    <property type="entry name" value="Bact_Acetyltransf"/>
</dbReference>
<proteinExistence type="predicted"/>
<dbReference type="PROSITE" id="PS51186">
    <property type="entry name" value="GNAT"/>
    <property type="match status" value="1"/>
</dbReference>
<comment type="caution">
    <text evidence="4">The sequence shown here is derived from an EMBL/GenBank/DDBJ whole genome shotgun (WGS) entry which is preliminary data.</text>
</comment>
<accession>A0A852SWS0</accession>
<evidence type="ECO:0000313" key="5">
    <source>
        <dbReference type="Proteomes" id="UP000589620"/>
    </source>
</evidence>
<feature type="domain" description="N-acetyltransferase" evidence="3">
    <location>
        <begin position="3"/>
        <end position="157"/>
    </location>
</feature>
<dbReference type="EMBL" id="JACCBJ010000001">
    <property type="protein sequence ID" value="NYD73327.1"/>
    <property type="molecule type" value="Genomic_DNA"/>
</dbReference>
<dbReference type="Pfam" id="PF00583">
    <property type="entry name" value="Acetyltransf_1"/>
    <property type="match status" value="1"/>
</dbReference>
<dbReference type="InterPro" id="IPR000182">
    <property type="entry name" value="GNAT_dom"/>
</dbReference>
<evidence type="ECO:0000256" key="2">
    <source>
        <dbReference type="ARBA" id="ARBA00023315"/>
    </source>
</evidence>
<dbReference type="PANTHER" id="PTHR43877">
    <property type="entry name" value="AMINOALKYLPHOSPHONATE N-ACETYLTRANSFERASE-RELATED-RELATED"/>
    <property type="match status" value="1"/>
</dbReference>
<dbReference type="CDD" id="cd04301">
    <property type="entry name" value="NAT_SF"/>
    <property type="match status" value="1"/>
</dbReference>
<keyword evidence="2" id="KW-0012">Acyltransferase</keyword>
<gene>
    <name evidence="4" type="ORF">BJ963_000846</name>
</gene>
<evidence type="ECO:0000259" key="3">
    <source>
        <dbReference type="PROSITE" id="PS51186"/>
    </source>
</evidence>
<dbReference type="GO" id="GO:0016747">
    <property type="term" value="F:acyltransferase activity, transferring groups other than amino-acyl groups"/>
    <property type="evidence" value="ECO:0007669"/>
    <property type="project" value="InterPro"/>
</dbReference>
<keyword evidence="1 4" id="KW-0808">Transferase</keyword>
<name>A0A852SWS0_9MICO</name>
<protein>
    <submittedName>
        <fullName evidence="4">GNAT superfamily N-acetyltransferase</fullName>
    </submittedName>
</protein>